<dbReference type="EC" id="2.4.1.54" evidence="3"/>
<proteinExistence type="inferred from homology"/>
<dbReference type="SUPFAM" id="SSF53448">
    <property type="entry name" value="Nucleotide-diphospho-sugar transferases"/>
    <property type="match status" value="1"/>
</dbReference>
<dbReference type="PANTHER" id="PTHR48090:SF7">
    <property type="entry name" value="RFBJ PROTEIN"/>
    <property type="match status" value="1"/>
</dbReference>
<evidence type="ECO:0000313" key="3">
    <source>
        <dbReference type="EMBL" id="KJE77941.1"/>
    </source>
</evidence>
<dbReference type="RefSeq" id="WP_035388363.1">
    <property type="nucleotide sequence ID" value="NZ_JQKF01000002.1"/>
</dbReference>
<dbReference type="CDD" id="cd04179">
    <property type="entry name" value="DPM_DPG-synthase_like"/>
    <property type="match status" value="1"/>
</dbReference>
<dbReference type="STRING" id="1121877.FEAC_03130"/>
<dbReference type="GeneID" id="78371658"/>
<gene>
    <name evidence="3" type="ORF">FEAC_03130</name>
</gene>
<dbReference type="eggNOG" id="COG0463">
    <property type="taxonomic scope" value="Bacteria"/>
</dbReference>
<accession>A0A0D8FXR4</accession>
<sequence length="267" mass="28620">MRVTRPLAIDARDPLDPIDRATLDTFLSTVDAEDVRVVVVIPAYNEADAIASVLTAMPDKLDGVKPTVLVISDGSTDQTRAVATANGALCCETPINRGQGAALRLGYLAAIRLGASYIGVIDADGQWSPDGLVTGLAYLTSGDADFVQGSRVLGSTVVGDPVRDLGVKVFATLISRLTRVSVTDTSSGLRLFTTSLAGKLRLDQPQYQSSELLIAAAFAGARIQEFPDHMTKRIAGQSKKATNILYGWYYTRAALRTYLRERWIAPS</sequence>
<comment type="caution">
    <text evidence="3">The sequence shown here is derived from an EMBL/GenBank/DDBJ whole genome shotgun (WGS) entry which is preliminary data.</text>
</comment>
<keyword evidence="3" id="KW-0808">Transferase</keyword>
<dbReference type="GO" id="GO:0047267">
    <property type="term" value="F:undecaprenyl-phosphate mannosyltransferase activity"/>
    <property type="evidence" value="ECO:0007669"/>
    <property type="project" value="UniProtKB-EC"/>
</dbReference>
<keyword evidence="4" id="KW-1185">Reference proteome</keyword>
<dbReference type="InterPro" id="IPR001173">
    <property type="entry name" value="Glyco_trans_2-like"/>
</dbReference>
<feature type="domain" description="Glycosyltransferase 2-like" evidence="2">
    <location>
        <begin position="39"/>
        <end position="197"/>
    </location>
</feature>
<dbReference type="InterPro" id="IPR029044">
    <property type="entry name" value="Nucleotide-diphossugar_trans"/>
</dbReference>
<dbReference type="Pfam" id="PF00535">
    <property type="entry name" value="Glycos_transf_2"/>
    <property type="match status" value="1"/>
</dbReference>
<dbReference type="EMBL" id="JXUW01000002">
    <property type="protein sequence ID" value="KJE77941.1"/>
    <property type="molecule type" value="Genomic_DNA"/>
</dbReference>
<dbReference type="PANTHER" id="PTHR48090">
    <property type="entry name" value="UNDECAPRENYL-PHOSPHATE 4-DEOXY-4-FORMAMIDO-L-ARABINOSE TRANSFERASE-RELATED"/>
    <property type="match status" value="1"/>
</dbReference>
<dbReference type="InterPro" id="IPR050256">
    <property type="entry name" value="Glycosyltransferase_2"/>
</dbReference>
<keyword evidence="3" id="KW-0328">Glycosyltransferase</keyword>
<comment type="similarity">
    <text evidence="1">Belongs to the glycosyltransferase 2 family.</text>
</comment>
<dbReference type="Proteomes" id="UP000032336">
    <property type="component" value="Unassembled WGS sequence"/>
</dbReference>
<evidence type="ECO:0000256" key="1">
    <source>
        <dbReference type="ARBA" id="ARBA00006739"/>
    </source>
</evidence>
<dbReference type="AlphaFoldDB" id="A0A0D8FXR4"/>
<reference evidence="3 4" key="1">
    <citation type="submission" date="2015-01" db="EMBL/GenBank/DDBJ databases">
        <title>Draft genome of the acidophilic iron oxidizer Ferrimicrobium acidiphilum strain T23.</title>
        <authorList>
            <person name="Poehlein A."/>
            <person name="Eisen S."/>
            <person name="Schloemann M."/>
            <person name="Johnson B.D."/>
            <person name="Daniel R."/>
            <person name="Muehling M."/>
        </authorList>
    </citation>
    <scope>NUCLEOTIDE SEQUENCE [LARGE SCALE GENOMIC DNA]</scope>
    <source>
        <strain evidence="3 4">T23</strain>
    </source>
</reference>
<dbReference type="PATRIC" id="fig|1121877.4.peg.342"/>
<evidence type="ECO:0000313" key="4">
    <source>
        <dbReference type="Proteomes" id="UP000032336"/>
    </source>
</evidence>
<protein>
    <submittedName>
        <fullName evidence="3">Undecaprenyl-phosphate mannosyltransferase</fullName>
        <ecNumber evidence="3">2.4.1.54</ecNumber>
    </submittedName>
</protein>
<evidence type="ECO:0000259" key="2">
    <source>
        <dbReference type="Pfam" id="PF00535"/>
    </source>
</evidence>
<name>A0A0D8FXR4_9ACTN</name>
<dbReference type="OrthoDB" id="9810303at2"/>
<dbReference type="Gene3D" id="3.90.550.10">
    <property type="entry name" value="Spore Coat Polysaccharide Biosynthesis Protein SpsA, Chain A"/>
    <property type="match status" value="1"/>
</dbReference>
<organism evidence="3 4">
    <name type="scientific">Ferrimicrobium acidiphilum DSM 19497</name>
    <dbReference type="NCBI Taxonomy" id="1121877"/>
    <lineage>
        <taxon>Bacteria</taxon>
        <taxon>Bacillati</taxon>
        <taxon>Actinomycetota</taxon>
        <taxon>Acidimicrobiia</taxon>
        <taxon>Acidimicrobiales</taxon>
        <taxon>Acidimicrobiaceae</taxon>
        <taxon>Ferrimicrobium</taxon>
    </lineage>
</organism>